<gene>
    <name evidence="1" type="ORF">KA717_34015</name>
</gene>
<protein>
    <recommendedName>
        <fullName evidence="2">DUF2281 domain-containing protein</fullName>
    </recommendedName>
</protein>
<accession>A0A977PVC8</accession>
<reference evidence="1" key="1">
    <citation type="submission" date="2021-04" db="EMBL/GenBank/DDBJ databases">
        <title>Genome sequence of Woronichinia naegeliana from Washington state freshwater lake bloom.</title>
        <authorList>
            <person name="Dreher T.W."/>
        </authorList>
    </citation>
    <scope>NUCLEOTIDE SEQUENCE</scope>
    <source>
        <strain evidence="1">WA131</strain>
    </source>
</reference>
<evidence type="ECO:0008006" key="2">
    <source>
        <dbReference type="Google" id="ProtNLM"/>
    </source>
</evidence>
<name>A0A977PVC8_9CYAN</name>
<dbReference type="EMBL" id="CP073041">
    <property type="protein sequence ID" value="UXE60504.1"/>
    <property type="molecule type" value="Genomic_DNA"/>
</dbReference>
<organism evidence="1">
    <name type="scientific">Woronichinia naegeliana WA131</name>
    <dbReference type="NCBI Taxonomy" id="2824559"/>
    <lineage>
        <taxon>Bacteria</taxon>
        <taxon>Bacillati</taxon>
        <taxon>Cyanobacteriota</taxon>
        <taxon>Cyanophyceae</taxon>
        <taxon>Synechococcales</taxon>
        <taxon>Coelosphaeriaceae</taxon>
        <taxon>Woronichinia</taxon>
    </lineage>
</organism>
<evidence type="ECO:0000313" key="1">
    <source>
        <dbReference type="EMBL" id="UXE60504.1"/>
    </source>
</evidence>
<dbReference type="Proteomes" id="UP001065613">
    <property type="component" value="Chromosome"/>
</dbReference>
<dbReference type="AlphaFoldDB" id="A0A977PVC8"/>
<proteinExistence type="predicted"/>
<sequence length="79" mass="9318">MQTITKETLKQDIDHLNDQQLKQIADFIAFLKFQSKISQITPDFSQFANLYQEFADEDRELAEMGMSEYTQSLEHEDQL</sequence>
<dbReference type="KEGG" id="wna:KA717_34015"/>